<accession>A0A9N9VCN0</accession>
<protein>
    <submittedName>
        <fullName evidence="1">Uncharacterized protein</fullName>
    </submittedName>
</protein>
<evidence type="ECO:0000313" key="2">
    <source>
        <dbReference type="Proteomes" id="UP000696573"/>
    </source>
</evidence>
<name>A0A9N9VCN0_9HYPO</name>
<dbReference type="EMBL" id="CABFNQ020000648">
    <property type="protein sequence ID" value="CAH0021042.1"/>
    <property type="molecule type" value="Genomic_DNA"/>
</dbReference>
<organism evidence="1 2">
    <name type="scientific">Clonostachys rhizophaga</name>
    <dbReference type="NCBI Taxonomy" id="160324"/>
    <lineage>
        <taxon>Eukaryota</taxon>
        <taxon>Fungi</taxon>
        <taxon>Dikarya</taxon>
        <taxon>Ascomycota</taxon>
        <taxon>Pezizomycotina</taxon>
        <taxon>Sordariomycetes</taxon>
        <taxon>Hypocreomycetidae</taxon>
        <taxon>Hypocreales</taxon>
        <taxon>Bionectriaceae</taxon>
        <taxon>Clonostachys</taxon>
    </lineage>
</organism>
<dbReference type="Proteomes" id="UP000696573">
    <property type="component" value="Unassembled WGS sequence"/>
</dbReference>
<keyword evidence="2" id="KW-1185">Reference proteome</keyword>
<proteinExistence type="predicted"/>
<comment type="caution">
    <text evidence="1">The sequence shown here is derived from an EMBL/GenBank/DDBJ whole genome shotgun (WGS) entry which is preliminary data.</text>
</comment>
<gene>
    <name evidence="1" type="ORF">CRHIZ90672A_00017542</name>
</gene>
<reference evidence="1" key="1">
    <citation type="submission" date="2021-10" db="EMBL/GenBank/DDBJ databases">
        <authorList>
            <person name="Piombo E."/>
        </authorList>
    </citation>
    <scope>NUCLEOTIDE SEQUENCE</scope>
</reference>
<dbReference type="OrthoDB" id="4457925at2759"/>
<dbReference type="AlphaFoldDB" id="A0A9N9VCN0"/>
<sequence>MNQTAGSGGYRRRAQPLRQLSFEGKGGVFKFRSGVVTLDELAPAYGKATGTQAKVVHAGNAEDITQEVQAAREVKGP</sequence>
<evidence type="ECO:0000313" key="1">
    <source>
        <dbReference type="EMBL" id="CAH0021042.1"/>
    </source>
</evidence>